<dbReference type="NCBIfam" id="NF033218">
    <property type="entry name" value="anchor_AmaP"/>
    <property type="match status" value="1"/>
</dbReference>
<dbReference type="RefSeq" id="WP_102194986.1">
    <property type="nucleotide sequence ID" value="NZ_NIPR01000001.1"/>
</dbReference>
<evidence type="ECO:0000313" key="2">
    <source>
        <dbReference type="EMBL" id="PMD73875.1"/>
    </source>
</evidence>
<protein>
    <recommendedName>
        <fullName evidence="4">Alkaline shock response membrane anchor protein AmaP</fullName>
    </recommendedName>
</protein>
<reference evidence="2 3" key="1">
    <citation type="submission" date="2017-05" db="EMBL/GenBank/DDBJ databases">
        <title>Lactobacillus nurukis nov., sp. nov., isolated from nuruk.</title>
        <authorList>
            <person name="Kim S.-J."/>
        </authorList>
    </citation>
    <scope>NUCLEOTIDE SEQUENCE [LARGE SCALE GENOMIC DNA]</scope>
    <source>
        <strain evidence="2 3">SYF10-1a</strain>
    </source>
</reference>
<keyword evidence="1" id="KW-0812">Transmembrane</keyword>
<evidence type="ECO:0000256" key="1">
    <source>
        <dbReference type="SAM" id="Phobius"/>
    </source>
</evidence>
<feature type="transmembrane region" description="Helical" evidence="1">
    <location>
        <begin position="50"/>
        <end position="73"/>
    </location>
</feature>
<dbReference type="Proteomes" id="UP000235649">
    <property type="component" value="Unassembled WGS sequence"/>
</dbReference>
<evidence type="ECO:0000313" key="3">
    <source>
        <dbReference type="Proteomes" id="UP000235649"/>
    </source>
</evidence>
<sequence>MKKFTRFFLILLALLGIIQTIWFISITYPLNPILKFFNSLPIKNIPTNYIALGFSVVTGFVFLFILMYGLFAISSYNDLSFKSENGKLKISKTSIEKILMNKIKENSSLHDIDVKVKLLGKKHAAKTTISAKSSRNSNLTQQGEQVKRLVAEQLHNDLGIPVKKTIVNLSPNVQDNTTRVI</sequence>
<keyword evidence="1" id="KW-1133">Transmembrane helix</keyword>
<evidence type="ECO:0008006" key="4">
    <source>
        <dbReference type="Google" id="ProtNLM"/>
    </source>
</evidence>
<keyword evidence="3" id="KW-1185">Reference proteome</keyword>
<dbReference type="EMBL" id="NIPR01000001">
    <property type="protein sequence ID" value="PMD73875.1"/>
    <property type="molecule type" value="Genomic_DNA"/>
</dbReference>
<dbReference type="OrthoDB" id="2315173at2"/>
<accession>A0A2N7AXQ7</accession>
<name>A0A2N7AXQ7_9LACO</name>
<gene>
    <name evidence="2" type="ORF">CBP76_00585</name>
</gene>
<organism evidence="2 3">
    <name type="scientific">Companilactobacillus nuruki</name>
    <dbReference type="NCBI Taxonomy" id="1993540"/>
    <lineage>
        <taxon>Bacteria</taxon>
        <taxon>Bacillati</taxon>
        <taxon>Bacillota</taxon>
        <taxon>Bacilli</taxon>
        <taxon>Lactobacillales</taxon>
        <taxon>Lactobacillaceae</taxon>
        <taxon>Companilactobacillus</taxon>
    </lineage>
</organism>
<dbReference type="AlphaFoldDB" id="A0A2N7AXQ7"/>
<comment type="caution">
    <text evidence="2">The sequence shown here is derived from an EMBL/GenBank/DDBJ whole genome shotgun (WGS) entry which is preliminary data.</text>
</comment>
<proteinExistence type="predicted"/>
<keyword evidence="1" id="KW-0472">Membrane</keyword>
<feature type="transmembrane region" description="Helical" evidence="1">
    <location>
        <begin position="7"/>
        <end position="30"/>
    </location>
</feature>